<feature type="region of interest" description="Disordered" evidence="6">
    <location>
        <begin position="842"/>
        <end position="867"/>
    </location>
</feature>
<dbReference type="PANTHER" id="PTHR19302:SF70">
    <property type="entry name" value="GAMMA-TUBULIN COMPLEX COMPONENT 6"/>
    <property type="match status" value="1"/>
</dbReference>
<feature type="compositionally biased region" description="Pro residues" evidence="6">
    <location>
        <begin position="124"/>
        <end position="136"/>
    </location>
</feature>
<feature type="compositionally biased region" description="Low complexity" evidence="6">
    <location>
        <begin position="928"/>
        <end position="942"/>
    </location>
</feature>
<dbReference type="EMBL" id="CDMY01000212">
    <property type="protein sequence ID" value="CEL94239.1"/>
    <property type="molecule type" value="Genomic_DNA"/>
</dbReference>
<evidence type="ECO:0000256" key="1">
    <source>
        <dbReference type="ARBA" id="ARBA00004245"/>
    </source>
</evidence>
<feature type="region of interest" description="Disordered" evidence="6">
    <location>
        <begin position="995"/>
        <end position="1111"/>
    </location>
</feature>
<organism evidence="10 11">
    <name type="scientific">Vitrella brassicaformis (strain CCMP3155)</name>
    <dbReference type="NCBI Taxonomy" id="1169540"/>
    <lineage>
        <taxon>Eukaryota</taxon>
        <taxon>Sar</taxon>
        <taxon>Alveolata</taxon>
        <taxon>Colpodellida</taxon>
        <taxon>Vitrellaceae</taxon>
        <taxon>Vitrella</taxon>
    </lineage>
</organism>
<evidence type="ECO:0000313" key="11">
    <source>
        <dbReference type="Proteomes" id="UP000041254"/>
    </source>
</evidence>
<feature type="chain" id="PRO_5005187266" description="Gamma tubulin complex component C-terminal domain-containing protein" evidence="7">
    <location>
        <begin position="34"/>
        <end position="1487"/>
    </location>
</feature>
<reference evidence="10 11" key="1">
    <citation type="submission" date="2014-11" db="EMBL/GenBank/DDBJ databases">
        <authorList>
            <person name="Zhu J."/>
            <person name="Qi W."/>
            <person name="Song R."/>
        </authorList>
    </citation>
    <scope>NUCLEOTIDE SEQUENCE [LARGE SCALE GENOMIC DNA]</scope>
</reference>
<keyword evidence="7" id="KW-0732">Signal</keyword>
<evidence type="ECO:0000259" key="8">
    <source>
        <dbReference type="Pfam" id="PF04130"/>
    </source>
</evidence>
<feature type="region of interest" description="Disordered" evidence="6">
    <location>
        <begin position="252"/>
        <end position="272"/>
    </location>
</feature>
<dbReference type="GO" id="GO:0051011">
    <property type="term" value="F:microtubule minus-end binding"/>
    <property type="evidence" value="ECO:0007669"/>
    <property type="project" value="TreeGrafter"/>
</dbReference>
<dbReference type="InterPro" id="IPR042241">
    <property type="entry name" value="GCP_C_sf"/>
</dbReference>
<accession>A0A0G4EFQ7</accession>
<dbReference type="GO" id="GO:0051321">
    <property type="term" value="P:meiotic cell cycle"/>
    <property type="evidence" value="ECO:0007669"/>
    <property type="project" value="TreeGrafter"/>
</dbReference>
<dbReference type="GO" id="GO:0000278">
    <property type="term" value="P:mitotic cell cycle"/>
    <property type="evidence" value="ECO:0007669"/>
    <property type="project" value="TreeGrafter"/>
</dbReference>
<dbReference type="GO" id="GO:0000922">
    <property type="term" value="C:spindle pole"/>
    <property type="evidence" value="ECO:0007669"/>
    <property type="project" value="InterPro"/>
</dbReference>
<keyword evidence="5" id="KW-0206">Cytoskeleton</keyword>
<proteinExistence type="inferred from homology"/>
<feature type="domain" description="Gamma tubulin complex component C-terminal" evidence="8">
    <location>
        <begin position="1174"/>
        <end position="1483"/>
    </location>
</feature>
<comment type="subcellular location">
    <subcellularLocation>
        <location evidence="1">Cytoplasm</location>
        <location evidence="1">Cytoskeleton</location>
    </subcellularLocation>
</comment>
<dbReference type="GO" id="GO:0031122">
    <property type="term" value="P:cytoplasmic microtubule organization"/>
    <property type="evidence" value="ECO:0007669"/>
    <property type="project" value="TreeGrafter"/>
</dbReference>
<evidence type="ECO:0000313" key="10">
    <source>
        <dbReference type="EMBL" id="CEL94239.1"/>
    </source>
</evidence>
<dbReference type="GO" id="GO:0007020">
    <property type="term" value="P:microtubule nucleation"/>
    <property type="evidence" value="ECO:0007669"/>
    <property type="project" value="InterPro"/>
</dbReference>
<evidence type="ECO:0000256" key="7">
    <source>
        <dbReference type="SAM" id="SignalP"/>
    </source>
</evidence>
<keyword evidence="4" id="KW-0493">Microtubule</keyword>
<sequence length="1487" mass="160324">MGGTGAGGVCVGERDAMMRLLLLLGRVVGGGEGSDGGGDGGVGGLRLLKDKWGERDDALVDMDFFPVADTTTSLADAPRHASSSWLSSTLPLLSGDTMGLALFASPLSLSTAPSTQPPTDRHPLPLPPHTPPPAPKQPSIELPWTPRAPPLSFDLPPAAQTTDGDSSRSCITARLPWETIFPALVVSEPVAPAAAAAAHTAEAAAHGNGHGRVSVFGEENVVVPPLPGRTRTVPKALMVSAALEGAAGGAMRRCWTGGETTDKDKDKGNDTPTASVDSLVRSFFWPAEAHTNRPFQLLIRHMLMAMRGVESSSFPKATDTVAAGGLAAVDVGVSCVAMGVGVCPWLPADRLRLEGPEAGGELEREMAFVEGQGKAIGAVMRSVAEFGTMFRRLRSFGHRLSSPPDVSPDAPQWGRTLQAFAMGVCGELRALDAYVVNQLAPQEDHLSPLSLTAHVCEWEDRLRFLTFICRLDEPTLAQSEEQGRWQFPRGACLLSYLFDVARQTPPDTPSGDSGRVDGGSVAIKLFEACVHPLVAFVSKWIFQAQLDDPCGEFCPAPSPLLDASHSHLPWQMAPLALPSFMQAAGEAITTAGWLLRHIAATRPRHTSIPPQKAAPRNNKRIRAEGGARGKVSDREVGREQNLAIEPTVAAPSASASAAVYEVTYDLVPLVVPRVDPLTSTIRHPDHLPLPALAPSPCPHPHSTSTWAAGPLQLMDCQAARQFFTHAATLGDHVDQQQQHSSAAAVHLEDLQPMLTMELEDAESEEEIEIDSDEEAAIQDAFLRHIDNAQPPPHNDGVSGQAETALLSRLQEGVFDSSNPFDGVEAAAKQRVQRQLLDTQLEEQRRAREEGAGAGDGAEGGGGLFGVSESDVEDARRHLLDHQAGEMGRLDAANRLLEWRLKRLRLANKRHEHLRSQGLVKHSAALPALAPPSTTQQPQSTQTAGEPTGVLSRGVHRSDGVSACIEGTRSIGTHGAAERESGRVDGVSVFRVWEEEPDEPAETNQQQQQQQQCGGEQADDVAVEDHQHVHGDDSQGDIAGAEPPSPSKAHVPPPAAAQQQPTSPRAVQTSPGVPQEPIAPPAAAATVAQQHTHQHTDIEKTHHATATVTQPDHQHSAAKALCWRGVSADGGRVPVFELGAIVERDLLEPIYAQAALADAAAVQTLVDRWQLGRYLEYIQQHLLFGAASEMSAFATALFATCRHSTTSSTGNKTLLESRVNQMFAAHAKTPPQQHSETETVVYFDVVKVPPSVPCVPAWTVLECIRVRLMAPFPLSLVIDKESEEYYNMIFGLLALLKSAENDLRDVGYWFREQHVSLVRSDAVLYRRVVVVRHAMHQWLWGMSHYLMHEAIHTPWRRMTAAIHTRRCTSFKQLHALHRHTLQEIAARCFLADHPDFPSPSLSALRAHTEGALHQIHELRQLLLTASHTHTYSHQWRAVVGSRLQRVCEAFGASVGATVRVAGGVLCGGEGAGVLVEMLNWNEHYSSAS</sequence>
<feature type="region of interest" description="Disordered" evidence="6">
    <location>
        <begin position="110"/>
        <end position="168"/>
    </location>
</feature>
<feature type="compositionally biased region" description="Low complexity" evidence="6">
    <location>
        <begin position="1080"/>
        <end position="1090"/>
    </location>
</feature>
<dbReference type="STRING" id="1169540.A0A0G4EFQ7"/>
<evidence type="ECO:0000256" key="4">
    <source>
        <dbReference type="ARBA" id="ARBA00022701"/>
    </source>
</evidence>
<dbReference type="GO" id="GO:0051225">
    <property type="term" value="P:spindle assembly"/>
    <property type="evidence" value="ECO:0007669"/>
    <property type="project" value="TreeGrafter"/>
</dbReference>
<feature type="compositionally biased region" description="Basic and acidic residues" evidence="6">
    <location>
        <begin position="1022"/>
        <end position="1032"/>
    </location>
</feature>
<dbReference type="InParanoid" id="A0A0G4EFQ7"/>
<feature type="compositionally biased region" description="Gly residues" evidence="6">
    <location>
        <begin position="851"/>
        <end position="864"/>
    </location>
</feature>
<evidence type="ECO:0000256" key="2">
    <source>
        <dbReference type="ARBA" id="ARBA00010337"/>
    </source>
</evidence>
<feature type="compositionally biased region" description="Basic and acidic residues" evidence="6">
    <location>
        <begin position="260"/>
        <end position="269"/>
    </location>
</feature>
<evidence type="ECO:0000256" key="3">
    <source>
        <dbReference type="ARBA" id="ARBA00022490"/>
    </source>
</evidence>
<dbReference type="VEuPathDB" id="CryptoDB:Vbra_7215"/>
<gene>
    <name evidence="10" type="ORF">Vbra_7215</name>
</gene>
<dbReference type="InterPro" id="IPR041470">
    <property type="entry name" value="GCP_N"/>
</dbReference>
<name>A0A0G4EFQ7_VITBC</name>
<dbReference type="GO" id="GO:0000930">
    <property type="term" value="C:gamma-tubulin complex"/>
    <property type="evidence" value="ECO:0007669"/>
    <property type="project" value="TreeGrafter"/>
</dbReference>
<evidence type="ECO:0000256" key="6">
    <source>
        <dbReference type="SAM" id="MobiDB-lite"/>
    </source>
</evidence>
<dbReference type="Proteomes" id="UP000041254">
    <property type="component" value="Unassembled WGS sequence"/>
</dbReference>
<keyword evidence="3" id="KW-0963">Cytoplasm</keyword>
<feature type="region of interest" description="Disordered" evidence="6">
    <location>
        <begin position="928"/>
        <end position="960"/>
    </location>
</feature>
<dbReference type="Gene3D" id="1.20.120.1900">
    <property type="entry name" value="Gamma-tubulin complex, C-terminal domain"/>
    <property type="match status" value="1"/>
</dbReference>
<dbReference type="InterPro" id="IPR040457">
    <property type="entry name" value="GCP_C"/>
</dbReference>
<dbReference type="Pfam" id="PF04130">
    <property type="entry name" value="GCP_C_terminal"/>
    <property type="match status" value="1"/>
</dbReference>
<keyword evidence="11" id="KW-1185">Reference proteome</keyword>
<feature type="domain" description="Gamma tubulin complex component protein N-terminal" evidence="9">
    <location>
        <begin position="376"/>
        <end position="601"/>
    </location>
</feature>
<protein>
    <recommendedName>
        <fullName evidence="12">Gamma tubulin complex component C-terminal domain-containing protein</fullName>
    </recommendedName>
</protein>
<feature type="compositionally biased region" description="Polar residues" evidence="6">
    <location>
        <begin position="159"/>
        <end position="168"/>
    </location>
</feature>
<comment type="similarity">
    <text evidence="2">Belongs to the TUBGCP family.</text>
</comment>
<feature type="compositionally biased region" description="Pro residues" evidence="6">
    <location>
        <begin position="1042"/>
        <end position="1054"/>
    </location>
</feature>
<evidence type="ECO:0000259" key="9">
    <source>
        <dbReference type="Pfam" id="PF17681"/>
    </source>
</evidence>
<dbReference type="GO" id="GO:0043015">
    <property type="term" value="F:gamma-tubulin binding"/>
    <property type="evidence" value="ECO:0007669"/>
    <property type="project" value="InterPro"/>
</dbReference>
<dbReference type="InterPro" id="IPR007259">
    <property type="entry name" value="GCP"/>
</dbReference>
<feature type="compositionally biased region" description="Polar residues" evidence="6">
    <location>
        <begin position="1061"/>
        <end position="1071"/>
    </location>
</feature>
<dbReference type="GO" id="GO:0005874">
    <property type="term" value="C:microtubule"/>
    <property type="evidence" value="ECO:0007669"/>
    <property type="project" value="UniProtKB-KW"/>
</dbReference>
<dbReference type="Pfam" id="PF17681">
    <property type="entry name" value="GCP_N_terminal"/>
    <property type="match status" value="1"/>
</dbReference>
<dbReference type="PANTHER" id="PTHR19302">
    <property type="entry name" value="GAMMA TUBULIN COMPLEX PROTEIN"/>
    <property type="match status" value="1"/>
</dbReference>
<evidence type="ECO:0000256" key="5">
    <source>
        <dbReference type="ARBA" id="ARBA00023212"/>
    </source>
</evidence>
<feature type="signal peptide" evidence="7">
    <location>
        <begin position="1"/>
        <end position="33"/>
    </location>
</feature>
<evidence type="ECO:0008006" key="12">
    <source>
        <dbReference type="Google" id="ProtNLM"/>
    </source>
</evidence>